<reference evidence="2 3" key="1">
    <citation type="journal article" date="2023" name="Plants (Basel)">
        <title>Bridging the Gap: Combining Genomics and Transcriptomics Approaches to Understand Stylosanthes scabra, an Orphan Legume from the Brazilian Caatinga.</title>
        <authorList>
            <person name="Ferreira-Neto J.R.C."/>
            <person name="da Silva M.D."/>
            <person name="Binneck E."/>
            <person name="de Melo N.F."/>
            <person name="da Silva R.H."/>
            <person name="de Melo A.L.T.M."/>
            <person name="Pandolfi V."/>
            <person name="Bustamante F.O."/>
            <person name="Brasileiro-Vidal A.C."/>
            <person name="Benko-Iseppon A.M."/>
        </authorList>
    </citation>
    <scope>NUCLEOTIDE SEQUENCE [LARGE SCALE GENOMIC DNA]</scope>
    <source>
        <tissue evidence="2">Leaves</tissue>
    </source>
</reference>
<dbReference type="InterPro" id="IPR056789">
    <property type="entry name" value="LRR_R13L1-DRL21"/>
</dbReference>
<protein>
    <recommendedName>
        <fullName evidence="1">R13L1/DRL21-like LRR repeat region domain-containing protein</fullName>
    </recommendedName>
</protein>
<accession>A0ABU6VHD8</accession>
<dbReference type="Gene3D" id="3.80.10.10">
    <property type="entry name" value="Ribonuclease Inhibitor"/>
    <property type="match status" value="2"/>
</dbReference>
<feature type="domain" description="R13L1/DRL21-like LRR repeat region" evidence="1">
    <location>
        <begin position="218"/>
        <end position="342"/>
    </location>
</feature>
<evidence type="ECO:0000313" key="2">
    <source>
        <dbReference type="EMBL" id="MED6171860.1"/>
    </source>
</evidence>
<dbReference type="Pfam" id="PF13855">
    <property type="entry name" value="LRR_8"/>
    <property type="match status" value="1"/>
</dbReference>
<gene>
    <name evidence="2" type="ORF">PIB30_044722</name>
</gene>
<dbReference type="SUPFAM" id="SSF52058">
    <property type="entry name" value="L domain-like"/>
    <property type="match status" value="1"/>
</dbReference>
<name>A0ABU6VHD8_9FABA</name>
<comment type="caution">
    <text evidence="2">The sequence shown here is derived from an EMBL/GenBank/DDBJ whole genome shotgun (WGS) entry which is preliminary data.</text>
</comment>
<evidence type="ECO:0000259" key="1">
    <source>
        <dbReference type="Pfam" id="PF25019"/>
    </source>
</evidence>
<dbReference type="Proteomes" id="UP001341840">
    <property type="component" value="Unassembled WGS sequence"/>
</dbReference>
<sequence length="389" mass="43359">MCHHHRTSHIRHLAENECHIMHLDSEKKPKKLGVGDENMNKKKYVSVNPRHCTLNVASQSSLPKSIVYAAKLHTLIILSEYSSVDSTNLAILLSHMRRLRALGLSSCSIKELPRSVGELLHLRYLDLSFNQDLKKLPQAICNLLNLQTLNLNGCRSLQKLPKGIRKLSKLRHLEILWTLSLTYLPKGIASLTSLRTLIRFLGNSGPSSKACNLGDDGELNQVQGSIIIDGLGGETNALDAKKANLKSKKDLLGLELRFSAVGSDSNHKDELPKKNKDILEALEAPAELQGLGIFYYQGESFPKWMIALQNLTHLLLADCSNCSVLPPLGKLLSLQSLKIQNMANVEKVGLEFLGIESNNDDDVQEDSFPKLQELCFQDMDNWEDWIGIS</sequence>
<proteinExistence type="predicted"/>
<dbReference type="EMBL" id="JASCZI010151303">
    <property type="protein sequence ID" value="MED6171860.1"/>
    <property type="molecule type" value="Genomic_DNA"/>
</dbReference>
<dbReference type="PANTHER" id="PTHR47186:SF30">
    <property type="entry name" value="EF-HAND DOMAIN-CONTAINING PROTEIN"/>
    <property type="match status" value="1"/>
</dbReference>
<dbReference type="InterPro" id="IPR032675">
    <property type="entry name" value="LRR_dom_sf"/>
</dbReference>
<keyword evidence="3" id="KW-1185">Reference proteome</keyword>
<organism evidence="2 3">
    <name type="scientific">Stylosanthes scabra</name>
    <dbReference type="NCBI Taxonomy" id="79078"/>
    <lineage>
        <taxon>Eukaryota</taxon>
        <taxon>Viridiplantae</taxon>
        <taxon>Streptophyta</taxon>
        <taxon>Embryophyta</taxon>
        <taxon>Tracheophyta</taxon>
        <taxon>Spermatophyta</taxon>
        <taxon>Magnoliopsida</taxon>
        <taxon>eudicotyledons</taxon>
        <taxon>Gunneridae</taxon>
        <taxon>Pentapetalae</taxon>
        <taxon>rosids</taxon>
        <taxon>fabids</taxon>
        <taxon>Fabales</taxon>
        <taxon>Fabaceae</taxon>
        <taxon>Papilionoideae</taxon>
        <taxon>50 kb inversion clade</taxon>
        <taxon>dalbergioids sensu lato</taxon>
        <taxon>Dalbergieae</taxon>
        <taxon>Pterocarpus clade</taxon>
        <taxon>Stylosanthes</taxon>
    </lineage>
</organism>
<dbReference type="Pfam" id="PF25019">
    <property type="entry name" value="LRR_R13L1-DRL21"/>
    <property type="match status" value="1"/>
</dbReference>
<dbReference type="PANTHER" id="PTHR47186">
    <property type="entry name" value="LEUCINE-RICH REPEAT-CONTAINING PROTEIN 57"/>
    <property type="match status" value="1"/>
</dbReference>
<dbReference type="InterPro" id="IPR001611">
    <property type="entry name" value="Leu-rich_rpt"/>
</dbReference>
<evidence type="ECO:0000313" key="3">
    <source>
        <dbReference type="Proteomes" id="UP001341840"/>
    </source>
</evidence>